<keyword evidence="2 5" id="KW-1005">Bacterial flagellum biogenesis</keyword>
<keyword evidence="6" id="KW-0282">Flagellum</keyword>
<dbReference type="InterPro" id="IPR024046">
    <property type="entry name" value="Flagellar_assmbl_FliW_dom_sf"/>
</dbReference>
<reference evidence="6 7" key="1">
    <citation type="submission" date="2024-02" db="EMBL/GenBank/DDBJ databases">
        <title>Bacterial strain from lacustrine sediment.</title>
        <authorList>
            <person name="Petit C."/>
            <person name="Fadhlaoui K."/>
        </authorList>
    </citation>
    <scope>NUCLEOTIDE SEQUENCE [LARGE SCALE GENOMIC DNA]</scope>
    <source>
        <strain evidence="6 7">IPX-CK</strain>
    </source>
</reference>
<evidence type="ECO:0000313" key="6">
    <source>
        <dbReference type="EMBL" id="XAH74886.1"/>
    </source>
</evidence>
<comment type="similarity">
    <text evidence="5">Belongs to the FliW family.</text>
</comment>
<name>A0ABZ3EXE7_9FIRM</name>
<dbReference type="PANTHER" id="PTHR39190:SF1">
    <property type="entry name" value="FLAGELLAR ASSEMBLY FACTOR FLIW"/>
    <property type="match status" value="1"/>
</dbReference>
<proteinExistence type="inferred from homology"/>
<dbReference type="Proteomes" id="UP001451571">
    <property type="component" value="Chromosome"/>
</dbReference>
<sequence length="151" mass="16997">MIIETKVFGEITIDAEKIITFPKGIVGFSELTEFTMIHDKETGAGSIHWLQSLQEPAFAMPVMDPLIIKPDYNPEVEEEWIKPLGDLNPEELLVLVTVTVPQDLTQMTVNLKGPIVVNARERKACQVIIEGDEYKVKYPIYDILQAKKAGE</sequence>
<evidence type="ECO:0000313" key="7">
    <source>
        <dbReference type="Proteomes" id="UP001451571"/>
    </source>
</evidence>
<keyword evidence="4 5" id="KW-0143">Chaperone</keyword>
<evidence type="ECO:0000256" key="4">
    <source>
        <dbReference type="ARBA" id="ARBA00023186"/>
    </source>
</evidence>
<keyword evidence="1 5" id="KW-0963">Cytoplasm</keyword>
<keyword evidence="7" id="KW-1185">Reference proteome</keyword>
<comment type="subcellular location">
    <subcellularLocation>
        <location evidence="5">Cytoplasm</location>
    </subcellularLocation>
</comment>
<evidence type="ECO:0000256" key="1">
    <source>
        <dbReference type="ARBA" id="ARBA00022490"/>
    </source>
</evidence>
<dbReference type="EMBL" id="CP146256">
    <property type="protein sequence ID" value="XAH74886.1"/>
    <property type="molecule type" value="Genomic_DNA"/>
</dbReference>
<dbReference type="Gene3D" id="2.30.290.10">
    <property type="entry name" value="BH3618-like"/>
    <property type="match status" value="1"/>
</dbReference>
<keyword evidence="3 5" id="KW-0810">Translation regulation</keyword>
<evidence type="ECO:0000256" key="3">
    <source>
        <dbReference type="ARBA" id="ARBA00022845"/>
    </source>
</evidence>
<dbReference type="InterPro" id="IPR003775">
    <property type="entry name" value="Flagellar_assembly_factor_FliW"/>
</dbReference>
<gene>
    <name evidence="5" type="primary">fliW</name>
    <name evidence="6" type="ORF">V6984_03720</name>
</gene>
<comment type="function">
    <text evidence="5">Acts as an anti-CsrA protein, binds CsrA and prevents it from repressing translation of its target genes, one of which is flagellin. Binds to flagellin and participates in the assembly of the flagellum.</text>
</comment>
<evidence type="ECO:0000256" key="5">
    <source>
        <dbReference type="HAMAP-Rule" id="MF_01185"/>
    </source>
</evidence>
<protein>
    <recommendedName>
        <fullName evidence="5">Flagellar assembly factor FliW</fullName>
    </recommendedName>
</protein>
<evidence type="ECO:0000256" key="2">
    <source>
        <dbReference type="ARBA" id="ARBA00022795"/>
    </source>
</evidence>
<comment type="subunit">
    <text evidence="5">Interacts with translational regulator CsrA and flagellin(s).</text>
</comment>
<keyword evidence="6" id="KW-0969">Cilium</keyword>
<organism evidence="6 7">
    <name type="scientific">Kineothrix sedimenti</name>
    <dbReference type="NCBI Taxonomy" id="3123317"/>
    <lineage>
        <taxon>Bacteria</taxon>
        <taxon>Bacillati</taxon>
        <taxon>Bacillota</taxon>
        <taxon>Clostridia</taxon>
        <taxon>Lachnospirales</taxon>
        <taxon>Lachnospiraceae</taxon>
        <taxon>Kineothrix</taxon>
    </lineage>
</organism>
<dbReference type="RefSeq" id="WP_342758464.1">
    <property type="nucleotide sequence ID" value="NZ_CP146256.1"/>
</dbReference>
<keyword evidence="6" id="KW-0966">Cell projection</keyword>
<dbReference type="HAMAP" id="MF_01185">
    <property type="entry name" value="FliW"/>
    <property type="match status" value="1"/>
</dbReference>
<accession>A0ABZ3EXE7</accession>
<dbReference type="SUPFAM" id="SSF141457">
    <property type="entry name" value="BH3618-like"/>
    <property type="match status" value="1"/>
</dbReference>
<dbReference type="PANTHER" id="PTHR39190">
    <property type="entry name" value="FLAGELLAR ASSEMBLY FACTOR FLIW"/>
    <property type="match status" value="1"/>
</dbReference>
<dbReference type="Pfam" id="PF02623">
    <property type="entry name" value="FliW"/>
    <property type="match status" value="1"/>
</dbReference>